<dbReference type="GO" id="GO:0008270">
    <property type="term" value="F:zinc ion binding"/>
    <property type="evidence" value="ECO:0007669"/>
    <property type="project" value="InterPro"/>
</dbReference>
<accession>K1RQC7</accession>
<dbReference type="SUPFAM" id="SSF47162">
    <property type="entry name" value="Apolipoprotein"/>
    <property type="match status" value="1"/>
</dbReference>
<dbReference type="PROSITE" id="PS50119">
    <property type="entry name" value="ZF_BBOX"/>
    <property type="match status" value="1"/>
</dbReference>
<dbReference type="AlphaFoldDB" id="K1RQC7"/>
<dbReference type="InterPro" id="IPR047153">
    <property type="entry name" value="TRIM45/56/19-like"/>
</dbReference>
<sequence length="288" mass="33459">MEPRSSAQDVHRCDLCETAIVHSYCDFCHVNLCKPCIGEHITDGYGKHKIVPFQQRKSTLIYPKCETHTFKHCKFKCKNCENILVCSSCMASEQHGGHRFEELSEIFKTKKGTIEKDTKELENKISPSYEEIAQDLENQLANLDGGYEKITTEISKQGEEWHREIDIVINKMKTEINEIKMKHRANLQKHLDEIRQTRALIKQTLLTLRDIQESTEVSQIIKYSSKIRMYSERPPKLQISLPKFIPKPINHGMMYNCFGNIAPNQANTADRWYHNGRFASCLDSRPKR</sequence>
<dbReference type="PANTHER" id="PTHR25462:SF296">
    <property type="entry name" value="MEIOTIC P26, ISOFORM F"/>
    <property type="match status" value="1"/>
</dbReference>
<dbReference type="SUPFAM" id="SSF57845">
    <property type="entry name" value="B-box zinc-binding domain"/>
    <property type="match status" value="1"/>
</dbReference>
<dbReference type="Gene3D" id="1.20.120.20">
    <property type="entry name" value="Apolipoprotein"/>
    <property type="match status" value="1"/>
</dbReference>
<dbReference type="InParanoid" id="K1RQC7"/>
<proteinExistence type="predicted"/>
<reference evidence="1" key="1">
    <citation type="journal article" date="2012" name="Nature">
        <title>The oyster genome reveals stress adaptation and complexity of shell formation.</title>
        <authorList>
            <person name="Zhang G."/>
            <person name="Fang X."/>
            <person name="Guo X."/>
            <person name="Li L."/>
            <person name="Luo R."/>
            <person name="Xu F."/>
            <person name="Yang P."/>
            <person name="Zhang L."/>
            <person name="Wang X."/>
            <person name="Qi H."/>
            <person name="Xiong Z."/>
            <person name="Que H."/>
            <person name="Xie Y."/>
            <person name="Holland P.W."/>
            <person name="Paps J."/>
            <person name="Zhu Y."/>
            <person name="Wu F."/>
            <person name="Chen Y."/>
            <person name="Wang J."/>
            <person name="Peng C."/>
            <person name="Meng J."/>
            <person name="Yang L."/>
            <person name="Liu J."/>
            <person name="Wen B."/>
            <person name="Zhang N."/>
            <person name="Huang Z."/>
            <person name="Zhu Q."/>
            <person name="Feng Y."/>
            <person name="Mount A."/>
            <person name="Hedgecock D."/>
            <person name="Xu Z."/>
            <person name="Liu Y."/>
            <person name="Domazet-Loso T."/>
            <person name="Du Y."/>
            <person name="Sun X."/>
            <person name="Zhang S."/>
            <person name="Liu B."/>
            <person name="Cheng P."/>
            <person name="Jiang X."/>
            <person name="Li J."/>
            <person name="Fan D."/>
            <person name="Wang W."/>
            <person name="Fu W."/>
            <person name="Wang T."/>
            <person name="Wang B."/>
            <person name="Zhang J."/>
            <person name="Peng Z."/>
            <person name="Li Y."/>
            <person name="Li N."/>
            <person name="Wang J."/>
            <person name="Chen M."/>
            <person name="He Y."/>
            <person name="Tan F."/>
            <person name="Song X."/>
            <person name="Zheng Q."/>
            <person name="Huang R."/>
            <person name="Yang H."/>
            <person name="Du X."/>
            <person name="Chen L."/>
            <person name="Yang M."/>
            <person name="Gaffney P.M."/>
            <person name="Wang S."/>
            <person name="Luo L."/>
            <person name="She Z."/>
            <person name="Ming Y."/>
            <person name="Huang W."/>
            <person name="Zhang S."/>
            <person name="Huang B."/>
            <person name="Zhang Y."/>
            <person name="Qu T."/>
            <person name="Ni P."/>
            <person name="Miao G."/>
            <person name="Wang J."/>
            <person name="Wang Q."/>
            <person name="Steinberg C.E."/>
            <person name="Wang H."/>
            <person name="Li N."/>
            <person name="Qian L."/>
            <person name="Zhang G."/>
            <person name="Li Y."/>
            <person name="Yang H."/>
            <person name="Liu X."/>
            <person name="Wang J."/>
            <person name="Yin Y."/>
            <person name="Wang J."/>
        </authorList>
    </citation>
    <scope>NUCLEOTIDE SEQUENCE [LARGE SCALE GENOMIC DNA]</scope>
    <source>
        <strain evidence="1">05x7-T-G4-1.051#20</strain>
    </source>
</reference>
<name>K1RQC7_MAGGI</name>
<protein>
    <submittedName>
        <fullName evidence="1">Uncharacterized protein</fullName>
    </submittedName>
</protein>
<organism evidence="1">
    <name type="scientific">Magallana gigas</name>
    <name type="common">Pacific oyster</name>
    <name type="synonym">Crassostrea gigas</name>
    <dbReference type="NCBI Taxonomy" id="29159"/>
    <lineage>
        <taxon>Eukaryota</taxon>
        <taxon>Metazoa</taxon>
        <taxon>Spiralia</taxon>
        <taxon>Lophotrochozoa</taxon>
        <taxon>Mollusca</taxon>
        <taxon>Bivalvia</taxon>
        <taxon>Autobranchia</taxon>
        <taxon>Pteriomorphia</taxon>
        <taxon>Ostreida</taxon>
        <taxon>Ostreoidea</taxon>
        <taxon>Ostreidae</taxon>
        <taxon>Magallana</taxon>
    </lineage>
</organism>
<dbReference type="Gene3D" id="3.30.160.60">
    <property type="entry name" value="Classic Zinc Finger"/>
    <property type="match status" value="1"/>
</dbReference>
<dbReference type="EMBL" id="JH818926">
    <property type="protein sequence ID" value="EKC36536.1"/>
    <property type="molecule type" value="Genomic_DNA"/>
</dbReference>
<dbReference type="HOGENOM" id="CLU_066946_0_0_1"/>
<dbReference type="PANTHER" id="PTHR25462">
    <property type="entry name" value="BONUS, ISOFORM C-RELATED"/>
    <property type="match status" value="1"/>
</dbReference>
<gene>
    <name evidence="1" type="ORF">CGI_10024704</name>
</gene>
<dbReference type="InterPro" id="IPR000315">
    <property type="entry name" value="Znf_B-box"/>
</dbReference>
<evidence type="ECO:0000313" key="1">
    <source>
        <dbReference type="EMBL" id="EKC36536.1"/>
    </source>
</evidence>